<keyword evidence="4 6" id="KW-1133">Transmembrane helix</keyword>
<name>A0ABD6BD74_9EURY</name>
<evidence type="ECO:0000256" key="3">
    <source>
        <dbReference type="ARBA" id="ARBA00022692"/>
    </source>
</evidence>
<feature type="transmembrane region" description="Helical" evidence="6">
    <location>
        <begin position="103"/>
        <end position="121"/>
    </location>
</feature>
<feature type="transmembrane region" description="Helical" evidence="6">
    <location>
        <begin position="72"/>
        <end position="91"/>
    </location>
</feature>
<dbReference type="AlphaFoldDB" id="A0ABD6BD74"/>
<evidence type="ECO:0000256" key="6">
    <source>
        <dbReference type="SAM" id="Phobius"/>
    </source>
</evidence>
<keyword evidence="9" id="KW-1185">Reference proteome</keyword>
<dbReference type="SUPFAM" id="SSF103473">
    <property type="entry name" value="MFS general substrate transporter"/>
    <property type="match status" value="1"/>
</dbReference>
<protein>
    <submittedName>
        <fullName evidence="8">MFS transporter</fullName>
    </submittedName>
</protein>
<evidence type="ECO:0000256" key="1">
    <source>
        <dbReference type="ARBA" id="ARBA00004651"/>
    </source>
</evidence>
<proteinExistence type="predicted"/>
<dbReference type="Proteomes" id="UP001597076">
    <property type="component" value="Unassembled WGS sequence"/>
</dbReference>
<gene>
    <name evidence="8" type="ORF">ACFR99_05300</name>
</gene>
<keyword evidence="2" id="KW-1003">Cell membrane</keyword>
<dbReference type="PANTHER" id="PTHR43124">
    <property type="entry name" value="PURINE EFFLUX PUMP PBUE"/>
    <property type="match status" value="1"/>
</dbReference>
<feature type="transmembrane region" description="Helical" evidence="6">
    <location>
        <begin position="160"/>
        <end position="181"/>
    </location>
</feature>
<dbReference type="GO" id="GO:0005886">
    <property type="term" value="C:plasma membrane"/>
    <property type="evidence" value="ECO:0007669"/>
    <property type="project" value="UniProtKB-SubCell"/>
</dbReference>
<accession>A0ABD6BD74</accession>
<evidence type="ECO:0000259" key="7">
    <source>
        <dbReference type="PROSITE" id="PS50850"/>
    </source>
</evidence>
<sequence>MQERRRVLVVTSIALFLSVLVWFNYSAVLPLIVEEWGLSGTEAGIIFGALQAGYLVAIVPAGWLADRYSPRWVIAVGATGTALPSLAFAAVADGLLVGTILRFLSGLFVAGVYVPGMRFVSDWFPEATRGRALGLYIATYELGSGFSFVFATVAAEAVDWRLAIAVTSVGALFVAPVILGLTRDSPERTTSSAGGFDLSIFRNREYLAAVSIYSWHNWELFGVRNWLLAFLVATPAFVATDSAVLPGLVVGAMIAMSGVGNAAGGWLSDRVGRPQTIAAGLGASTVLSATFGLLGGLPLAALVAVTLAYGVVLALDSAPTSTLVTEVVADEHVGTALSVQSLAGFSTTVVSPVVFGLALDRGGYTAAFPTLAAGAFLGVLSVGALVWTRK</sequence>
<evidence type="ECO:0000313" key="9">
    <source>
        <dbReference type="Proteomes" id="UP001597076"/>
    </source>
</evidence>
<dbReference type="PANTHER" id="PTHR43124:SF3">
    <property type="entry name" value="CHLORAMPHENICOL EFFLUX PUMP RV0191"/>
    <property type="match status" value="1"/>
</dbReference>
<dbReference type="InterPro" id="IPR020846">
    <property type="entry name" value="MFS_dom"/>
</dbReference>
<keyword evidence="3 6" id="KW-0812">Transmembrane</keyword>
<keyword evidence="5 6" id="KW-0472">Membrane</keyword>
<dbReference type="InterPro" id="IPR011701">
    <property type="entry name" value="MFS"/>
</dbReference>
<dbReference type="Pfam" id="PF07690">
    <property type="entry name" value="MFS_1"/>
    <property type="match status" value="1"/>
</dbReference>
<feature type="domain" description="Major facilitator superfamily (MFS) profile" evidence="7">
    <location>
        <begin position="7"/>
        <end position="390"/>
    </location>
</feature>
<evidence type="ECO:0000256" key="5">
    <source>
        <dbReference type="ARBA" id="ARBA00023136"/>
    </source>
</evidence>
<feature type="transmembrane region" description="Helical" evidence="6">
    <location>
        <begin position="366"/>
        <end position="387"/>
    </location>
</feature>
<feature type="transmembrane region" description="Helical" evidence="6">
    <location>
        <begin position="279"/>
        <end position="312"/>
    </location>
</feature>
<comment type="caution">
    <text evidence="8">The sequence shown here is derived from an EMBL/GenBank/DDBJ whole genome shotgun (WGS) entry which is preliminary data.</text>
</comment>
<feature type="transmembrane region" description="Helical" evidence="6">
    <location>
        <begin position="7"/>
        <end position="25"/>
    </location>
</feature>
<dbReference type="InterPro" id="IPR036259">
    <property type="entry name" value="MFS_trans_sf"/>
</dbReference>
<feature type="transmembrane region" description="Helical" evidence="6">
    <location>
        <begin position="133"/>
        <end position="154"/>
    </location>
</feature>
<dbReference type="InterPro" id="IPR050189">
    <property type="entry name" value="MFS_Efflux_Transporters"/>
</dbReference>
<feature type="transmembrane region" description="Helical" evidence="6">
    <location>
        <begin position="45"/>
        <end position="65"/>
    </location>
</feature>
<feature type="transmembrane region" description="Helical" evidence="6">
    <location>
        <begin position="221"/>
        <end position="238"/>
    </location>
</feature>
<evidence type="ECO:0000256" key="2">
    <source>
        <dbReference type="ARBA" id="ARBA00022475"/>
    </source>
</evidence>
<dbReference type="Gene3D" id="1.20.1250.20">
    <property type="entry name" value="MFS general substrate transporter like domains"/>
    <property type="match status" value="2"/>
</dbReference>
<dbReference type="EMBL" id="JBHUDI010000003">
    <property type="protein sequence ID" value="MFD1562960.1"/>
    <property type="molecule type" value="Genomic_DNA"/>
</dbReference>
<comment type="subcellular location">
    <subcellularLocation>
        <location evidence="1">Cell membrane</location>
        <topology evidence="1">Multi-pass membrane protein</topology>
    </subcellularLocation>
</comment>
<dbReference type="PROSITE" id="PS50850">
    <property type="entry name" value="MFS"/>
    <property type="match status" value="1"/>
</dbReference>
<dbReference type="RefSeq" id="WP_390285055.1">
    <property type="nucleotide sequence ID" value="NZ_JBHUDI010000003.1"/>
</dbReference>
<organism evidence="8 9">
    <name type="scientific">Haloarchaeobius amylolyticus</name>
    <dbReference type="NCBI Taxonomy" id="1198296"/>
    <lineage>
        <taxon>Archaea</taxon>
        <taxon>Methanobacteriati</taxon>
        <taxon>Methanobacteriota</taxon>
        <taxon>Stenosarchaea group</taxon>
        <taxon>Halobacteria</taxon>
        <taxon>Halobacteriales</taxon>
        <taxon>Halorubellaceae</taxon>
        <taxon>Haloarchaeobius</taxon>
    </lineage>
</organism>
<feature type="transmembrane region" description="Helical" evidence="6">
    <location>
        <begin position="244"/>
        <end position="267"/>
    </location>
</feature>
<reference evidence="8 9" key="1">
    <citation type="journal article" date="2019" name="Int. J. Syst. Evol. Microbiol.">
        <title>The Global Catalogue of Microorganisms (GCM) 10K type strain sequencing project: providing services to taxonomists for standard genome sequencing and annotation.</title>
        <authorList>
            <consortium name="The Broad Institute Genomics Platform"/>
            <consortium name="The Broad Institute Genome Sequencing Center for Infectious Disease"/>
            <person name="Wu L."/>
            <person name="Ma J."/>
        </authorList>
    </citation>
    <scope>NUCLEOTIDE SEQUENCE [LARGE SCALE GENOMIC DNA]</scope>
    <source>
        <strain evidence="8 9">CGMCC 1.12230</strain>
    </source>
</reference>
<evidence type="ECO:0000313" key="8">
    <source>
        <dbReference type="EMBL" id="MFD1562960.1"/>
    </source>
</evidence>
<evidence type="ECO:0000256" key="4">
    <source>
        <dbReference type="ARBA" id="ARBA00022989"/>
    </source>
</evidence>